<organism evidence="2 3">
    <name type="scientific">Caldovatus sediminis</name>
    <dbReference type="NCBI Taxonomy" id="2041189"/>
    <lineage>
        <taxon>Bacteria</taxon>
        <taxon>Pseudomonadati</taxon>
        <taxon>Pseudomonadota</taxon>
        <taxon>Alphaproteobacteria</taxon>
        <taxon>Acetobacterales</taxon>
        <taxon>Roseomonadaceae</taxon>
        <taxon>Caldovatus</taxon>
    </lineage>
</organism>
<evidence type="ECO:0000313" key="3">
    <source>
        <dbReference type="Proteomes" id="UP000597507"/>
    </source>
</evidence>
<protein>
    <submittedName>
        <fullName evidence="2">Uncharacterized protein</fullName>
    </submittedName>
</protein>
<proteinExistence type="predicted"/>
<dbReference type="Proteomes" id="UP000597507">
    <property type="component" value="Unassembled WGS sequence"/>
</dbReference>
<comment type="caution">
    <text evidence="2">The sequence shown here is derived from an EMBL/GenBank/DDBJ whole genome shotgun (WGS) entry which is preliminary data.</text>
</comment>
<sequence>MARRVGSARAAKVRLRRSAGTKLYTKWLKNLMVKYRPEARPSTPFRKDDAAGPRLAGRAQPAQRAKPDPTHGGSACRA</sequence>
<accession>A0A8J3EAG0</accession>
<evidence type="ECO:0000313" key="2">
    <source>
        <dbReference type="EMBL" id="GGG15981.1"/>
    </source>
</evidence>
<evidence type="ECO:0000256" key="1">
    <source>
        <dbReference type="SAM" id="MobiDB-lite"/>
    </source>
</evidence>
<reference evidence="2 3" key="1">
    <citation type="journal article" date="2014" name="Int. J. Syst. Evol. Microbiol.">
        <title>Complete genome sequence of Corynebacterium casei LMG S-19264T (=DSM 44701T), isolated from a smear-ripened cheese.</title>
        <authorList>
            <consortium name="US DOE Joint Genome Institute (JGI-PGF)"/>
            <person name="Walter F."/>
            <person name="Albersmeier A."/>
            <person name="Kalinowski J."/>
            <person name="Ruckert C."/>
        </authorList>
    </citation>
    <scope>NUCLEOTIDE SEQUENCE [LARGE SCALE GENOMIC DNA]</scope>
    <source>
        <strain evidence="2 3">CGMCC 1.16330</strain>
    </source>
</reference>
<keyword evidence="3" id="KW-1185">Reference proteome</keyword>
<gene>
    <name evidence="2" type="ORF">GCM10010964_00380</name>
</gene>
<dbReference type="AlphaFoldDB" id="A0A8J3EAG0"/>
<dbReference type="EMBL" id="BMKS01000001">
    <property type="protein sequence ID" value="GGG15981.1"/>
    <property type="molecule type" value="Genomic_DNA"/>
</dbReference>
<name>A0A8J3EAG0_9PROT</name>
<feature type="compositionally biased region" description="Basic and acidic residues" evidence="1">
    <location>
        <begin position="37"/>
        <end position="51"/>
    </location>
</feature>
<feature type="region of interest" description="Disordered" evidence="1">
    <location>
        <begin position="37"/>
        <end position="78"/>
    </location>
</feature>